<evidence type="ECO:0000256" key="4">
    <source>
        <dbReference type="ARBA" id="ARBA00022741"/>
    </source>
</evidence>
<feature type="domain" description="Asn/Gln amidotransferase" evidence="11">
    <location>
        <begin position="349"/>
        <end position="498"/>
    </location>
</feature>
<dbReference type="GO" id="GO:0016740">
    <property type="term" value="F:transferase activity"/>
    <property type="evidence" value="ECO:0007669"/>
    <property type="project" value="UniProtKB-KW"/>
</dbReference>
<evidence type="ECO:0000256" key="6">
    <source>
        <dbReference type="ARBA" id="ARBA00022917"/>
    </source>
</evidence>
<dbReference type="GO" id="GO:0050566">
    <property type="term" value="F:asparaginyl-tRNA synthase (glutamine-hydrolyzing) activity"/>
    <property type="evidence" value="ECO:0007669"/>
    <property type="project" value="RHEA"/>
</dbReference>
<comment type="caution">
    <text evidence="12">The sequence shown here is derived from an EMBL/GenBank/DDBJ whole genome shotgun (WGS) entry which is preliminary data.</text>
</comment>
<dbReference type="InterPro" id="IPR004413">
    <property type="entry name" value="GatB"/>
</dbReference>
<dbReference type="InterPro" id="IPR017958">
    <property type="entry name" value="Gln-tRNA_amidoTrfase_suB_CS"/>
</dbReference>
<dbReference type="GO" id="GO:0006412">
    <property type="term" value="P:translation"/>
    <property type="evidence" value="ECO:0007669"/>
    <property type="project" value="UniProtKB-UniRule"/>
</dbReference>
<keyword evidence="6 10" id="KW-0648">Protein biosynthesis</keyword>
<evidence type="ECO:0000256" key="10">
    <source>
        <dbReference type="HAMAP-Rule" id="MF_00121"/>
    </source>
</evidence>
<evidence type="ECO:0000259" key="11">
    <source>
        <dbReference type="SMART" id="SM00845"/>
    </source>
</evidence>
<evidence type="ECO:0000256" key="9">
    <source>
        <dbReference type="ARBA" id="ARBA00047913"/>
    </source>
</evidence>
<dbReference type="HAMAP" id="MF_00121">
    <property type="entry name" value="GatB"/>
    <property type="match status" value="1"/>
</dbReference>
<accession>A0A2H0THQ3</accession>
<dbReference type="FunFam" id="1.10.10.410:FF:000001">
    <property type="entry name" value="Aspartyl/glutamyl-tRNA(Asn/Gln) amidotransferase subunit B"/>
    <property type="match status" value="1"/>
</dbReference>
<evidence type="ECO:0000256" key="3">
    <source>
        <dbReference type="ARBA" id="ARBA00022598"/>
    </source>
</evidence>
<name>A0A2H0THQ3_9BACT</name>
<evidence type="ECO:0000313" key="12">
    <source>
        <dbReference type="EMBL" id="PIR70345.1"/>
    </source>
</evidence>
<dbReference type="Pfam" id="PF02637">
    <property type="entry name" value="GatB_Yqey"/>
    <property type="match status" value="1"/>
</dbReference>
<dbReference type="Pfam" id="PF02934">
    <property type="entry name" value="GatB_N"/>
    <property type="match status" value="1"/>
</dbReference>
<dbReference type="InterPro" id="IPR017959">
    <property type="entry name" value="Asn/Gln-tRNA_amidoTrfase_suB/E"/>
</dbReference>
<dbReference type="SUPFAM" id="SSF55931">
    <property type="entry name" value="Glutamine synthetase/guanido kinase"/>
    <property type="match status" value="1"/>
</dbReference>
<reference evidence="13" key="1">
    <citation type="submission" date="2017-09" db="EMBL/GenBank/DDBJ databases">
        <title>Depth-based differentiation of microbial function through sediment-hosted aquifers and enrichment of novel symbionts in the deep terrestrial subsurface.</title>
        <authorList>
            <person name="Probst A.J."/>
            <person name="Ladd B."/>
            <person name="Jarett J.K."/>
            <person name="Geller-Mcgrath D.E."/>
            <person name="Sieber C.M.K."/>
            <person name="Emerson J.B."/>
            <person name="Anantharaman K."/>
            <person name="Thomas B.C."/>
            <person name="Malmstrom R."/>
            <person name="Stieglmeier M."/>
            <person name="Klingl A."/>
            <person name="Woyke T."/>
            <person name="Ryan C.M."/>
            <person name="Banfield J.F."/>
        </authorList>
    </citation>
    <scope>NUCLEOTIDE SEQUENCE [LARGE SCALE GENOMIC DNA]</scope>
</reference>
<dbReference type="InterPro" id="IPR018027">
    <property type="entry name" value="Asn/Gln_amidotransferase"/>
</dbReference>
<dbReference type="PANTHER" id="PTHR11659:SF0">
    <property type="entry name" value="GLUTAMYL-TRNA(GLN) AMIDOTRANSFERASE SUBUNIT B, MITOCHONDRIAL"/>
    <property type="match status" value="1"/>
</dbReference>
<gene>
    <name evidence="10" type="primary">gatB</name>
    <name evidence="12" type="ORF">COU46_01900</name>
</gene>
<dbReference type="PANTHER" id="PTHR11659">
    <property type="entry name" value="GLUTAMYL-TRNA GLN AMIDOTRANSFERASE SUBUNIT B MITOCHONDRIAL AND PROKARYOTIC PET112-RELATED"/>
    <property type="match status" value="1"/>
</dbReference>
<comment type="subunit">
    <text evidence="2 10">Heterotrimer of A, B and C subunits.</text>
</comment>
<dbReference type="NCBIfam" id="NF004012">
    <property type="entry name" value="PRK05477.1-2"/>
    <property type="match status" value="1"/>
</dbReference>
<dbReference type="InterPro" id="IPR014746">
    <property type="entry name" value="Gln_synth/guanido_kin_cat_dom"/>
</dbReference>
<dbReference type="GO" id="GO:0070681">
    <property type="term" value="P:glutaminyl-tRNAGln biosynthesis via transamidation"/>
    <property type="evidence" value="ECO:0007669"/>
    <property type="project" value="TreeGrafter"/>
</dbReference>
<protein>
    <recommendedName>
        <fullName evidence="10">Aspartyl/glutamyl-tRNA(Asn/Gln) amidotransferase subunit B</fullName>
        <shortName evidence="10">Asp/Glu-ADT subunit B</shortName>
        <ecNumber evidence="10">6.3.5.-</ecNumber>
    </recommendedName>
</protein>
<dbReference type="Proteomes" id="UP000229383">
    <property type="component" value="Unassembled WGS sequence"/>
</dbReference>
<keyword evidence="5 10" id="KW-0067">ATP-binding</keyword>
<keyword evidence="4 10" id="KW-0547">Nucleotide-binding</keyword>
<organism evidence="12 13">
    <name type="scientific">Candidatus Niyogibacteria bacterium CG10_big_fil_rev_8_21_14_0_10_42_19</name>
    <dbReference type="NCBI Taxonomy" id="1974725"/>
    <lineage>
        <taxon>Bacteria</taxon>
        <taxon>Candidatus Niyogiibacteriota</taxon>
    </lineage>
</organism>
<dbReference type="AlphaFoldDB" id="A0A2H0THQ3"/>
<dbReference type="SUPFAM" id="SSF89095">
    <property type="entry name" value="GatB/YqeY motif"/>
    <property type="match status" value="1"/>
</dbReference>
<comment type="catalytic activity">
    <reaction evidence="8 10">
        <text>L-aspartyl-tRNA(Asn) + L-glutamine + ATP + H2O = L-asparaginyl-tRNA(Asn) + L-glutamate + ADP + phosphate + 2 H(+)</text>
        <dbReference type="Rhea" id="RHEA:14513"/>
        <dbReference type="Rhea" id="RHEA-COMP:9674"/>
        <dbReference type="Rhea" id="RHEA-COMP:9677"/>
        <dbReference type="ChEBI" id="CHEBI:15377"/>
        <dbReference type="ChEBI" id="CHEBI:15378"/>
        <dbReference type="ChEBI" id="CHEBI:29985"/>
        <dbReference type="ChEBI" id="CHEBI:30616"/>
        <dbReference type="ChEBI" id="CHEBI:43474"/>
        <dbReference type="ChEBI" id="CHEBI:58359"/>
        <dbReference type="ChEBI" id="CHEBI:78515"/>
        <dbReference type="ChEBI" id="CHEBI:78516"/>
        <dbReference type="ChEBI" id="CHEBI:456216"/>
    </reaction>
</comment>
<comment type="function">
    <text evidence="7 10">Allows the formation of correctly charged Asn-tRNA(Asn) or Gln-tRNA(Gln) through the transamidation of misacylated Asp-tRNA(Asn) or Glu-tRNA(Gln) in organisms which lack either or both of asparaginyl-tRNA or glutaminyl-tRNA synthetases. The reaction takes place in the presence of glutamine and ATP through an activated phospho-Asp-tRNA(Asn) or phospho-Glu-tRNA(Gln).</text>
</comment>
<proteinExistence type="inferred from homology"/>
<evidence type="ECO:0000256" key="8">
    <source>
        <dbReference type="ARBA" id="ARBA00047380"/>
    </source>
</evidence>
<sequence>MRYKPTIGLEIHAELKTKTKMFCGSKNDPDEKHPNVNVCPICMGHPGTLPVANKEAIKHIIKAGLALGGNIPEYSQFDRKNYFYPDLPKGYQISQYKHPLAIGGSLLLPFSGITVRINHIHLEEDAGKLVHSDDGKSSLVDYNRAGVPLMEMVTEPDMHSATEAREFAEEFRRLLKTLNVSDADMEKGHLRLEANISLLPEAEHDKRVLEFKEDFGPKNLGTKTEVKNINSFRSLERAIAYEIERQSGILDEKGEVKQETRGWDDIKQKTFSQRLKEEADDYRYFPEPDLPPVYPHKMFPIDEMTHEIPELPHQKRERLSREYNLSGEVLIMAIDDADLMNFIERAVSEVFEWAPEENKENLRKLTINYLSSDLQGLVKEKLLSFGELLVTPENFAELIKMVYKNEISSRVAKDVLRIMVESGGDPSQIVKEKGLEQISDTGQLEKTVNDIIAGHPGAVADYKKGKGNAVQFLVGQAMRETKGSANPQVLRELIEKILNKLISG</sequence>
<dbReference type="InterPro" id="IPR006075">
    <property type="entry name" value="Asn/Gln-tRNA_Trfase_suB/E_cat"/>
</dbReference>
<dbReference type="GO" id="GO:0005524">
    <property type="term" value="F:ATP binding"/>
    <property type="evidence" value="ECO:0007669"/>
    <property type="project" value="UniProtKB-KW"/>
</dbReference>
<dbReference type="NCBIfam" id="TIGR00133">
    <property type="entry name" value="gatB"/>
    <property type="match status" value="1"/>
</dbReference>
<evidence type="ECO:0000256" key="7">
    <source>
        <dbReference type="ARBA" id="ARBA00024799"/>
    </source>
</evidence>
<comment type="similarity">
    <text evidence="1 10">Belongs to the GatB/GatE family. GatB subfamily.</text>
</comment>
<keyword evidence="12" id="KW-0808">Transferase</keyword>
<dbReference type="PROSITE" id="PS01234">
    <property type="entry name" value="GATB"/>
    <property type="match status" value="1"/>
</dbReference>
<comment type="catalytic activity">
    <reaction evidence="9 10">
        <text>L-glutamyl-tRNA(Gln) + L-glutamine + ATP + H2O = L-glutaminyl-tRNA(Gln) + L-glutamate + ADP + phosphate + H(+)</text>
        <dbReference type="Rhea" id="RHEA:17521"/>
        <dbReference type="Rhea" id="RHEA-COMP:9681"/>
        <dbReference type="Rhea" id="RHEA-COMP:9684"/>
        <dbReference type="ChEBI" id="CHEBI:15377"/>
        <dbReference type="ChEBI" id="CHEBI:15378"/>
        <dbReference type="ChEBI" id="CHEBI:29985"/>
        <dbReference type="ChEBI" id="CHEBI:30616"/>
        <dbReference type="ChEBI" id="CHEBI:43474"/>
        <dbReference type="ChEBI" id="CHEBI:58359"/>
        <dbReference type="ChEBI" id="CHEBI:78520"/>
        <dbReference type="ChEBI" id="CHEBI:78521"/>
        <dbReference type="ChEBI" id="CHEBI:456216"/>
    </reaction>
</comment>
<keyword evidence="3 10" id="KW-0436">Ligase</keyword>
<evidence type="ECO:0000313" key="13">
    <source>
        <dbReference type="Proteomes" id="UP000229383"/>
    </source>
</evidence>
<dbReference type="InterPro" id="IPR023168">
    <property type="entry name" value="GatB_Yqey_C_2"/>
</dbReference>
<dbReference type="GO" id="GO:0050567">
    <property type="term" value="F:glutaminyl-tRNA synthase (glutamine-hydrolyzing) activity"/>
    <property type="evidence" value="ECO:0007669"/>
    <property type="project" value="UniProtKB-UniRule"/>
</dbReference>
<dbReference type="EMBL" id="PFCN01000023">
    <property type="protein sequence ID" value="PIR70345.1"/>
    <property type="molecule type" value="Genomic_DNA"/>
</dbReference>
<evidence type="ECO:0000256" key="1">
    <source>
        <dbReference type="ARBA" id="ARBA00005306"/>
    </source>
</evidence>
<evidence type="ECO:0000256" key="5">
    <source>
        <dbReference type="ARBA" id="ARBA00022840"/>
    </source>
</evidence>
<dbReference type="SMART" id="SM00845">
    <property type="entry name" value="GatB_Yqey"/>
    <property type="match status" value="1"/>
</dbReference>
<evidence type="ECO:0000256" key="2">
    <source>
        <dbReference type="ARBA" id="ARBA00011123"/>
    </source>
</evidence>
<dbReference type="NCBIfam" id="NF004014">
    <property type="entry name" value="PRK05477.1-4"/>
    <property type="match status" value="1"/>
</dbReference>
<dbReference type="Gene3D" id="1.10.10.410">
    <property type="match status" value="1"/>
</dbReference>
<dbReference type="EC" id="6.3.5.-" evidence="10"/>
<dbReference type="InterPro" id="IPR003789">
    <property type="entry name" value="Asn/Gln_tRNA_amidoTrase-B-like"/>
</dbReference>